<proteinExistence type="predicted"/>
<sequence>MDPLRPNLERIPGDGDARAERILRGLPRRIDAATVAALDDGDVLALGRYGARQVVVALRTRSKSRLRDALTAAALSERLRMIDPRDTMVALAPFVHVARELGVKPARLFAGVARRLPKGDVATLLRVFGARDDVTLESFLWRLVDTPDGPDIVPAPWGSP</sequence>
<evidence type="ECO:0000313" key="2">
    <source>
        <dbReference type="Proteomes" id="UP000542813"/>
    </source>
</evidence>
<evidence type="ECO:0000313" key="1">
    <source>
        <dbReference type="EMBL" id="MBB5791439.1"/>
    </source>
</evidence>
<protein>
    <submittedName>
        <fullName evidence="1">Uncharacterized protein</fullName>
    </submittedName>
</protein>
<organism evidence="1 2">
    <name type="scientific">Jiangella mangrovi</name>
    <dbReference type="NCBI Taxonomy" id="1524084"/>
    <lineage>
        <taxon>Bacteria</taxon>
        <taxon>Bacillati</taxon>
        <taxon>Actinomycetota</taxon>
        <taxon>Actinomycetes</taxon>
        <taxon>Jiangellales</taxon>
        <taxon>Jiangellaceae</taxon>
        <taxon>Jiangella</taxon>
    </lineage>
</organism>
<dbReference type="Proteomes" id="UP000542813">
    <property type="component" value="Unassembled WGS sequence"/>
</dbReference>
<accession>A0A7W9GX89</accession>
<name>A0A7W9GX89_9ACTN</name>
<dbReference type="AlphaFoldDB" id="A0A7W9GX89"/>
<keyword evidence="2" id="KW-1185">Reference proteome</keyword>
<dbReference type="RefSeq" id="WP_184828215.1">
    <property type="nucleotide sequence ID" value="NZ_JACHMM010000001.1"/>
</dbReference>
<comment type="caution">
    <text evidence="1">The sequence shown here is derived from an EMBL/GenBank/DDBJ whole genome shotgun (WGS) entry which is preliminary data.</text>
</comment>
<gene>
    <name evidence="1" type="ORF">HD601_006014</name>
</gene>
<dbReference type="EMBL" id="JACHMM010000001">
    <property type="protein sequence ID" value="MBB5791439.1"/>
    <property type="molecule type" value="Genomic_DNA"/>
</dbReference>
<reference evidence="1 2" key="1">
    <citation type="submission" date="2020-08" db="EMBL/GenBank/DDBJ databases">
        <title>Sequencing the genomes of 1000 actinobacteria strains.</title>
        <authorList>
            <person name="Klenk H.-P."/>
        </authorList>
    </citation>
    <scope>NUCLEOTIDE SEQUENCE [LARGE SCALE GENOMIC DNA]</scope>
    <source>
        <strain evidence="1 2">DSM 102122</strain>
    </source>
</reference>